<feature type="transmembrane region" description="Helical" evidence="1">
    <location>
        <begin position="416"/>
        <end position="436"/>
    </location>
</feature>
<comment type="caution">
    <text evidence="2">The sequence shown here is derived from an EMBL/GenBank/DDBJ whole genome shotgun (WGS) entry which is preliminary data.</text>
</comment>
<organism evidence="2 3">
    <name type="scientific">Dactylosporangium sucinum</name>
    <dbReference type="NCBI Taxonomy" id="1424081"/>
    <lineage>
        <taxon>Bacteria</taxon>
        <taxon>Bacillati</taxon>
        <taxon>Actinomycetota</taxon>
        <taxon>Actinomycetes</taxon>
        <taxon>Micromonosporales</taxon>
        <taxon>Micromonosporaceae</taxon>
        <taxon>Dactylosporangium</taxon>
    </lineage>
</organism>
<feature type="transmembrane region" description="Helical" evidence="1">
    <location>
        <begin position="212"/>
        <end position="233"/>
    </location>
</feature>
<feature type="transmembrane region" description="Helical" evidence="1">
    <location>
        <begin position="26"/>
        <end position="46"/>
    </location>
</feature>
<sequence length="585" mass="60591">MAVALTMAQMKIAVLRHAYRGQRGQAAGTGAVLGLLLAAGTVYLAFASPELLAAGYAVWLLGWMLGPVFMGGGDETLRPEYFGMLGLPARRLAVGLLAGAFVGVAPFVSLVASLGLLVAGARIGVVNALVALPAMALQLAVFVLLSKVSVALVGLTLRSRLGAIGSGLVNGAILAALGQIWVFMAVFGTTGTPDAVWYLPSGWGLLAVRGRWWALGALVALVLALLGAWAALLSRRAGSTRVSGRGRRPITAGTAEGAVVAKELRTWARDLVRNHQLAFALAYGVCFAASPLLIGWDGMLPYAGPIFVAMAAAMAANLYGIDGTALWLTLMTPGATDVRGRQLAWLSTQGPIAVVLTVGLTAIAGGPWPLVLALLPAVLGGAAGLVPLISVTALVPGTDPHRRAGNPLRTSEDDGGLTGLAYLMLALVVAAGAPAVLAVLWLGWPGVLVGVVSGALYYWGFGRLADRRLRSHGPELLDTMRTGRKPESRSGQPAVSARLAELSRPKRQLVIWCCSFGAIPLIPQGVVAAVFVSNGMLRHSWFLATYVPAGLRYPVAAAFIALGLAMYGTAAWLLRPKHSAEPAGA</sequence>
<feature type="transmembrane region" description="Helical" evidence="1">
    <location>
        <begin position="553"/>
        <end position="574"/>
    </location>
</feature>
<feature type="transmembrane region" description="Helical" evidence="1">
    <location>
        <begin position="277"/>
        <end position="296"/>
    </location>
</feature>
<feature type="transmembrane region" description="Helical" evidence="1">
    <location>
        <begin position="130"/>
        <end position="155"/>
    </location>
</feature>
<feature type="transmembrane region" description="Helical" evidence="1">
    <location>
        <begin position="52"/>
        <end position="71"/>
    </location>
</feature>
<feature type="transmembrane region" description="Helical" evidence="1">
    <location>
        <begin position="442"/>
        <end position="461"/>
    </location>
</feature>
<protein>
    <recommendedName>
        <fullName evidence="4">ABC-2 type transport system permease protein</fullName>
    </recommendedName>
</protein>
<dbReference type="RefSeq" id="WP_190255175.1">
    <property type="nucleotide sequence ID" value="NZ_BMPI01000052.1"/>
</dbReference>
<proteinExistence type="predicted"/>
<feature type="transmembrane region" description="Helical" evidence="1">
    <location>
        <begin position="509"/>
        <end position="533"/>
    </location>
</feature>
<evidence type="ECO:0000313" key="3">
    <source>
        <dbReference type="Proteomes" id="UP000642070"/>
    </source>
</evidence>
<evidence type="ECO:0000256" key="1">
    <source>
        <dbReference type="SAM" id="Phobius"/>
    </source>
</evidence>
<feature type="transmembrane region" description="Helical" evidence="1">
    <location>
        <begin position="370"/>
        <end position="395"/>
    </location>
</feature>
<reference evidence="2" key="2">
    <citation type="submission" date="2020-09" db="EMBL/GenBank/DDBJ databases">
        <authorList>
            <person name="Sun Q."/>
            <person name="Ohkuma M."/>
        </authorList>
    </citation>
    <scope>NUCLEOTIDE SEQUENCE</scope>
    <source>
        <strain evidence="2">JCM 19831</strain>
    </source>
</reference>
<feature type="transmembrane region" description="Helical" evidence="1">
    <location>
        <begin position="302"/>
        <end position="331"/>
    </location>
</feature>
<keyword evidence="1" id="KW-1133">Transmembrane helix</keyword>
<accession>A0A917X4M9</accession>
<keyword evidence="1" id="KW-0812">Transmembrane</keyword>
<gene>
    <name evidence="2" type="ORF">GCM10007977_079020</name>
</gene>
<reference evidence="2" key="1">
    <citation type="journal article" date="2014" name="Int. J. Syst. Evol. Microbiol.">
        <title>Complete genome sequence of Corynebacterium casei LMG S-19264T (=DSM 44701T), isolated from a smear-ripened cheese.</title>
        <authorList>
            <consortium name="US DOE Joint Genome Institute (JGI-PGF)"/>
            <person name="Walter F."/>
            <person name="Albersmeier A."/>
            <person name="Kalinowski J."/>
            <person name="Ruckert C."/>
        </authorList>
    </citation>
    <scope>NUCLEOTIDE SEQUENCE</scope>
    <source>
        <strain evidence="2">JCM 19831</strain>
    </source>
</reference>
<dbReference type="Proteomes" id="UP000642070">
    <property type="component" value="Unassembled WGS sequence"/>
</dbReference>
<evidence type="ECO:0000313" key="2">
    <source>
        <dbReference type="EMBL" id="GGM65609.1"/>
    </source>
</evidence>
<keyword evidence="1" id="KW-0472">Membrane</keyword>
<evidence type="ECO:0008006" key="4">
    <source>
        <dbReference type="Google" id="ProtNLM"/>
    </source>
</evidence>
<feature type="transmembrane region" description="Helical" evidence="1">
    <location>
        <begin position="167"/>
        <end position="192"/>
    </location>
</feature>
<dbReference type="EMBL" id="BMPI01000052">
    <property type="protein sequence ID" value="GGM65609.1"/>
    <property type="molecule type" value="Genomic_DNA"/>
</dbReference>
<feature type="transmembrane region" description="Helical" evidence="1">
    <location>
        <begin position="92"/>
        <end position="118"/>
    </location>
</feature>
<dbReference type="AlphaFoldDB" id="A0A917X4M9"/>
<keyword evidence="3" id="KW-1185">Reference proteome</keyword>
<feature type="transmembrane region" description="Helical" evidence="1">
    <location>
        <begin position="343"/>
        <end position="364"/>
    </location>
</feature>
<name>A0A917X4M9_9ACTN</name>